<keyword evidence="3" id="KW-1185">Reference proteome</keyword>
<sequence length="163" mass="18172">MKLHLPLFAILATVTLAGCHSASAAQVAAEQMDAEIPAQEFSVTYKDHGAFRGQGTSCTTLQFSDDAFLEKIQEKGVWRPLPLDEDTQNLVYGVYDSDYLGTPLTDEEGMPLIPEIENGYYMINESKEHMDDTSNAFLMHTQDVSVSIYDADNRILYHCALDK</sequence>
<dbReference type="OrthoDB" id="2039553at2"/>
<name>A0A1M6L7E1_9FIRM</name>
<accession>A0A1M6L7E1</accession>
<protein>
    <recommendedName>
        <fullName evidence="4">Lipoprotein</fullName>
    </recommendedName>
</protein>
<feature type="chain" id="PRO_5012251988" description="Lipoprotein" evidence="1">
    <location>
        <begin position="25"/>
        <end position="163"/>
    </location>
</feature>
<feature type="signal peptide" evidence="1">
    <location>
        <begin position="1"/>
        <end position="24"/>
    </location>
</feature>
<evidence type="ECO:0000313" key="3">
    <source>
        <dbReference type="Proteomes" id="UP000183975"/>
    </source>
</evidence>
<dbReference type="RefSeq" id="WP_072848355.1">
    <property type="nucleotide sequence ID" value="NZ_FRAH01000004.1"/>
</dbReference>
<gene>
    <name evidence="2" type="ORF">SAMN02745138_00300</name>
</gene>
<keyword evidence="1" id="KW-0732">Signal</keyword>
<dbReference type="AlphaFoldDB" id="A0A1M6L7E1"/>
<dbReference type="PROSITE" id="PS51257">
    <property type="entry name" value="PROKAR_LIPOPROTEIN"/>
    <property type="match status" value="1"/>
</dbReference>
<proteinExistence type="predicted"/>
<organism evidence="2 3">
    <name type="scientific">Anaerotignum lactatifermentans DSM 14214</name>
    <dbReference type="NCBI Taxonomy" id="1121323"/>
    <lineage>
        <taxon>Bacteria</taxon>
        <taxon>Bacillati</taxon>
        <taxon>Bacillota</taxon>
        <taxon>Clostridia</taxon>
        <taxon>Lachnospirales</taxon>
        <taxon>Anaerotignaceae</taxon>
        <taxon>Anaerotignum</taxon>
    </lineage>
</organism>
<reference evidence="2 3" key="1">
    <citation type="submission" date="2016-11" db="EMBL/GenBank/DDBJ databases">
        <authorList>
            <person name="Jaros S."/>
            <person name="Januszkiewicz K."/>
            <person name="Wedrychowicz H."/>
        </authorList>
    </citation>
    <scope>NUCLEOTIDE SEQUENCE [LARGE SCALE GENOMIC DNA]</scope>
    <source>
        <strain evidence="2 3">DSM 14214</strain>
    </source>
</reference>
<dbReference type="EMBL" id="FRAH01000004">
    <property type="protein sequence ID" value="SHJ67126.1"/>
    <property type="molecule type" value="Genomic_DNA"/>
</dbReference>
<dbReference type="Proteomes" id="UP000183975">
    <property type="component" value="Unassembled WGS sequence"/>
</dbReference>
<evidence type="ECO:0000313" key="2">
    <source>
        <dbReference type="EMBL" id="SHJ67126.1"/>
    </source>
</evidence>
<evidence type="ECO:0008006" key="4">
    <source>
        <dbReference type="Google" id="ProtNLM"/>
    </source>
</evidence>
<evidence type="ECO:0000256" key="1">
    <source>
        <dbReference type="SAM" id="SignalP"/>
    </source>
</evidence>